<dbReference type="GO" id="GO:0004521">
    <property type="term" value="F:RNA endonuclease activity"/>
    <property type="evidence" value="ECO:0007669"/>
    <property type="project" value="TreeGrafter"/>
</dbReference>
<dbReference type="InterPro" id="IPR013792">
    <property type="entry name" value="RNA3'P_cycl/enolpyr_Trfase_a/b"/>
</dbReference>
<organism evidence="2 3">
    <name type="scientific">Pristionchus entomophagus</name>
    <dbReference type="NCBI Taxonomy" id="358040"/>
    <lineage>
        <taxon>Eukaryota</taxon>
        <taxon>Metazoa</taxon>
        <taxon>Ecdysozoa</taxon>
        <taxon>Nematoda</taxon>
        <taxon>Chromadorea</taxon>
        <taxon>Rhabditida</taxon>
        <taxon>Rhabditina</taxon>
        <taxon>Diplogasteromorpha</taxon>
        <taxon>Diplogasteroidea</taxon>
        <taxon>Neodiplogasteridae</taxon>
        <taxon>Pristionchus</taxon>
    </lineage>
</organism>
<dbReference type="Gene3D" id="3.65.10.20">
    <property type="entry name" value="RNA 3'-terminal phosphate cyclase domain"/>
    <property type="match status" value="1"/>
</dbReference>
<comment type="caution">
    <text evidence="2">The sequence shown here is derived from an EMBL/GenBank/DDBJ whole genome shotgun (WGS) entry which is preliminary data.</text>
</comment>
<dbReference type="InterPro" id="IPR037136">
    <property type="entry name" value="RNA3'_phos_cyclase_dom_sf"/>
</dbReference>
<feature type="non-terminal residue" evidence="2">
    <location>
        <position position="1"/>
    </location>
</feature>
<dbReference type="InterPro" id="IPR016443">
    <property type="entry name" value="RNA3'_term_phos_cyc_type_2"/>
</dbReference>
<dbReference type="PANTHER" id="PTHR11096:SF1">
    <property type="entry name" value="RNA 3'-TERMINAL PHOSPHATE CYCLASE-LIKE PROTEIN"/>
    <property type="match status" value="1"/>
</dbReference>
<dbReference type="AlphaFoldDB" id="A0AAV5U9Z3"/>
<accession>A0AAV5U9Z3</accession>
<protein>
    <recommendedName>
        <fullName evidence="1">RNA 3'-terminal phosphate cyclase domain-containing protein</fullName>
    </recommendedName>
</protein>
<feature type="domain" description="RNA 3'-terminal phosphate cyclase" evidence="1">
    <location>
        <begin position="19"/>
        <end position="220"/>
    </location>
</feature>
<evidence type="ECO:0000313" key="3">
    <source>
        <dbReference type="Proteomes" id="UP001432027"/>
    </source>
</evidence>
<dbReference type="EMBL" id="BTSX01000006">
    <property type="protein sequence ID" value="GMT03622.1"/>
    <property type="molecule type" value="Genomic_DNA"/>
</dbReference>
<dbReference type="Pfam" id="PF01137">
    <property type="entry name" value="RTC"/>
    <property type="match status" value="1"/>
</dbReference>
<reference evidence="2" key="1">
    <citation type="submission" date="2023-10" db="EMBL/GenBank/DDBJ databases">
        <title>Genome assembly of Pristionchus species.</title>
        <authorList>
            <person name="Yoshida K."/>
            <person name="Sommer R.J."/>
        </authorList>
    </citation>
    <scope>NUCLEOTIDE SEQUENCE</scope>
    <source>
        <strain evidence="2">RS0144</strain>
    </source>
</reference>
<dbReference type="InterPro" id="IPR023797">
    <property type="entry name" value="RNA3'_phos_cyclase_dom"/>
</dbReference>
<dbReference type="GO" id="GO:0000479">
    <property type="term" value="P:endonucleolytic cleavage of tricistronic rRNA transcript (SSU-rRNA, 5.8S rRNA, LSU-rRNA)"/>
    <property type="evidence" value="ECO:0007669"/>
    <property type="project" value="TreeGrafter"/>
</dbReference>
<sequence length="247" mass="27190">KVLGRLENNAASSLRGVAFRGLQLLLFRVVYSLLSGRPILIDKIRPDDDSPGLKEHETLLLKLLNNISNGTQTEINRTGTRLRFTAGMLLGGEASLNCGLTRCISLYLEALLLLSPFCKKPLRVKLEGITNAPREISVEAILTTLLPVYTKFVLNDEDLDIKIVNRGLLPEGDGKLIFSTPIVKKLRPVQREKVGNVRKVRGTAWVTKTGIGVCAHRLVDGAKQVLRGYLTDVYITVDQRKGAHGGK</sequence>
<evidence type="ECO:0000313" key="2">
    <source>
        <dbReference type="EMBL" id="GMT03622.1"/>
    </source>
</evidence>
<keyword evidence="3" id="KW-1185">Reference proteome</keyword>
<name>A0AAV5U9Z3_9BILA</name>
<dbReference type="SUPFAM" id="SSF55205">
    <property type="entry name" value="EPT/RTPC-like"/>
    <property type="match status" value="1"/>
</dbReference>
<dbReference type="Proteomes" id="UP001432027">
    <property type="component" value="Unassembled WGS sequence"/>
</dbReference>
<proteinExistence type="predicted"/>
<dbReference type="GO" id="GO:0005730">
    <property type="term" value="C:nucleolus"/>
    <property type="evidence" value="ECO:0007669"/>
    <property type="project" value="UniProtKB-SubCell"/>
</dbReference>
<dbReference type="PANTHER" id="PTHR11096">
    <property type="entry name" value="RNA 3' TERMINAL PHOSPHATE CYCLASE"/>
    <property type="match status" value="1"/>
</dbReference>
<evidence type="ECO:0000259" key="1">
    <source>
        <dbReference type="Pfam" id="PF01137"/>
    </source>
</evidence>
<dbReference type="NCBIfam" id="TIGR03400">
    <property type="entry name" value="18S_RNA_Rcl1p"/>
    <property type="match status" value="1"/>
</dbReference>
<dbReference type="InterPro" id="IPR000228">
    <property type="entry name" value="RNA3'_term_phos_cyc"/>
</dbReference>
<gene>
    <name evidence="2" type="ORF">PENTCL1PPCAC_25796</name>
</gene>